<evidence type="ECO:0000256" key="1">
    <source>
        <dbReference type="ARBA" id="ARBA00004442"/>
    </source>
</evidence>
<evidence type="ECO:0000313" key="4">
    <source>
        <dbReference type="EMBL" id="STI87296.1"/>
    </source>
</evidence>
<dbReference type="Proteomes" id="UP000254079">
    <property type="component" value="Unassembled WGS sequence"/>
</dbReference>
<dbReference type="GO" id="GO:0009279">
    <property type="term" value="C:cell outer membrane"/>
    <property type="evidence" value="ECO:0007669"/>
    <property type="project" value="UniProtKB-SubCell"/>
</dbReference>
<accession>A0A376UCS3</accession>
<name>A0A376UCS3_ECOLX</name>
<evidence type="ECO:0000256" key="3">
    <source>
        <dbReference type="ARBA" id="ARBA00023237"/>
    </source>
</evidence>
<keyword evidence="2" id="KW-0472">Membrane</keyword>
<sequence>MIPALTPPASIGSAWFRRGTLDVNQVIGDTTAVRLNVMGEKTHDAGRDKVKNERYGVAPSIAFGLGTANRLYLNICMSPSTTRQTAAFRPSVCRVILPICGNSGSESFRKS</sequence>
<gene>
    <name evidence="4" type="primary">fiu_1</name>
    <name evidence="4" type="ORF">NCTC8622_06449</name>
</gene>
<dbReference type="Gene3D" id="2.40.170.20">
    <property type="entry name" value="TonB-dependent receptor, beta-barrel domain"/>
    <property type="match status" value="1"/>
</dbReference>
<dbReference type="InterPro" id="IPR036942">
    <property type="entry name" value="Beta-barrel_TonB_sf"/>
</dbReference>
<keyword evidence="3" id="KW-0998">Cell outer membrane</keyword>
<dbReference type="EMBL" id="UGCP01000002">
    <property type="protein sequence ID" value="STI87296.1"/>
    <property type="molecule type" value="Genomic_DNA"/>
</dbReference>
<organism evidence="4 5">
    <name type="scientific">Escherichia coli</name>
    <dbReference type="NCBI Taxonomy" id="562"/>
    <lineage>
        <taxon>Bacteria</taxon>
        <taxon>Pseudomonadati</taxon>
        <taxon>Pseudomonadota</taxon>
        <taxon>Gammaproteobacteria</taxon>
        <taxon>Enterobacterales</taxon>
        <taxon>Enterobacteriaceae</taxon>
        <taxon>Escherichia</taxon>
    </lineage>
</organism>
<evidence type="ECO:0000256" key="2">
    <source>
        <dbReference type="ARBA" id="ARBA00023136"/>
    </source>
</evidence>
<evidence type="ECO:0000313" key="5">
    <source>
        <dbReference type="Proteomes" id="UP000254079"/>
    </source>
</evidence>
<dbReference type="SUPFAM" id="SSF56935">
    <property type="entry name" value="Porins"/>
    <property type="match status" value="1"/>
</dbReference>
<protein>
    <submittedName>
        <fullName evidence="4">Catecholate siderophore TonB-dependent receptor</fullName>
    </submittedName>
</protein>
<reference evidence="4 5" key="1">
    <citation type="submission" date="2018-06" db="EMBL/GenBank/DDBJ databases">
        <authorList>
            <consortium name="Pathogen Informatics"/>
            <person name="Doyle S."/>
        </authorList>
    </citation>
    <scope>NUCLEOTIDE SEQUENCE [LARGE SCALE GENOMIC DNA]</scope>
    <source>
        <strain evidence="4 5">NCTC8622</strain>
    </source>
</reference>
<proteinExistence type="predicted"/>
<dbReference type="AlphaFoldDB" id="A0A376UCS3"/>
<keyword evidence="4" id="KW-0675">Receptor</keyword>
<comment type="subcellular location">
    <subcellularLocation>
        <location evidence="1">Cell outer membrane</location>
    </subcellularLocation>
</comment>